<keyword evidence="3" id="KW-1185">Reference proteome</keyword>
<dbReference type="EMBL" id="AUYB01000137">
    <property type="protein sequence ID" value="KZN31607.1"/>
    <property type="molecule type" value="Genomic_DNA"/>
</dbReference>
<feature type="signal peptide" evidence="1">
    <location>
        <begin position="1"/>
        <end position="18"/>
    </location>
</feature>
<dbReference type="RefSeq" id="WP_063359754.1">
    <property type="nucleotide sequence ID" value="NZ_AQHB01000049.1"/>
</dbReference>
<dbReference type="AlphaFoldDB" id="A0A166V0Q5"/>
<reference evidence="2 3" key="1">
    <citation type="submission" date="2013-07" db="EMBL/GenBank/DDBJ databases">
        <title>Comparative Genomic and Metabolomic Analysis of Twelve Strains of Pseudoalteromonas luteoviolacea.</title>
        <authorList>
            <person name="Vynne N.G."/>
            <person name="Mansson M."/>
            <person name="Gram L."/>
        </authorList>
    </citation>
    <scope>NUCLEOTIDE SEQUENCE [LARGE SCALE GENOMIC DNA]</scope>
    <source>
        <strain evidence="2 3">DSM 6061</strain>
    </source>
</reference>
<dbReference type="GeneID" id="57360118"/>
<feature type="chain" id="PRO_5007880941" evidence="1">
    <location>
        <begin position="19"/>
        <end position="81"/>
    </location>
</feature>
<evidence type="ECO:0000313" key="3">
    <source>
        <dbReference type="Proteomes" id="UP000076643"/>
    </source>
</evidence>
<evidence type="ECO:0000313" key="2">
    <source>
        <dbReference type="EMBL" id="KZN31607.1"/>
    </source>
</evidence>
<organism evidence="2 3">
    <name type="scientific">Pseudoalteromonas luteoviolacea DSM 6061</name>
    <dbReference type="NCBI Taxonomy" id="1365250"/>
    <lineage>
        <taxon>Bacteria</taxon>
        <taxon>Pseudomonadati</taxon>
        <taxon>Pseudomonadota</taxon>
        <taxon>Gammaproteobacteria</taxon>
        <taxon>Alteromonadales</taxon>
        <taxon>Pseudoalteromonadaceae</taxon>
        <taxon>Pseudoalteromonas</taxon>
    </lineage>
</organism>
<dbReference type="Proteomes" id="UP000076643">
    <property type="component" value="Unassembled WGS sequence"/>
</dbReference>
<accession>A0A166V0Q5</accession>
<gene>
    <name evidence="2" type="ORF">N475_22925</name>
</gene>
<name>A0A166V0Q5_9GAMM</name>
<sequence>MKSLVLSIAAFTMFSASAQVERVSGPTVEPAAFTKIYFVCKKGGSALYHGIIYHKVDLAPEQRNCSWEGGQLYWSTTGYPW</sequence>
<comment type="caution">
    <text evidence="2">The sequence shown here is derived from an EMBL/GenBank/DDBJ whole genome shotgun (WGS) entry which is preliminary data.</text>
</comment>
<proteinExistence type="predicted"/>
<protein>
    <submittedName>
        <fullName evidence="2">Uncharacterized protein</fullName>
    </submittedName>
</protein>
<evidence type="ECO:0000256" key="1">
    <source>
        <dbReference type="SAM" id="SignalP"/>
    </source>
</evidence>
<keyword evidence="1" id="KW-0732">Signal</keyword>